<dbReference type="PANTHER" id="PTHR43827:SF3">
    <property type="entry name" value="NADP-DEPENDENT OXIDOREDUCTASE DOMAIN-CONTAINING PROTEIN"/>
    <property type="match status" value="1"/>
</dbReference>
<dbReference type="PROSITE" id="PS00798">
    <property type="entry name" value="ALDOKETO_REDUCTASE_1"/>
    <property type="match status" value="1"/>
</dbReference>
<keyword evidence="3" id="KW-0560">Oxidoreductase</keyword>
<protein>
    <submittedName>
        <fullName evidence="5">Unannotated protein</fullName>
    </submittedName>
</protein>
<gene>
    <name evidence="5" type="ORF">UFOPK1684_00919</name>
</gene>
<dbReference type="InterPro" id="IPR018170">
    <property type="entry name" value="Aldo/ket_reductase_CS"/>
</dbReference>
<dbReference type="Gene3D" id="3.20.20.100">
    <property type="entry name" value="NADP-dependent oxidoreductase domain"/>
    <property type="match status" value="1"/>
</dbReference>
<accession>A0A6J6ECK8</accession>
<evidence type="ECO:0000313" key="5">
    <source>
        <dbReference type="EMBL" id="CAB4573847.1"/>
    </source>
</evidence>
<dbReference type="PIRSF" id="PIRSF000097">
    <property type="entry name" value="AKR"/>
    <property type="match status" value="1"/>
</dbReference>
<sequence length="289" mass="32000">MSEMLTETIQGTAVPKLGLGTFELLGEAAIETVQKAVETGYRHFDTASKYGNEQAVGEGLSRSGLSRDEFFLTTKVWITDLHPDTIVETVAESVAALKLESVDLLLLHWPSPHFGLKESIESLSLTKDAGLARQIGVSNFPPSMLLEALNYGDLFCNQVEFHPYLDQTPLLRIAAERDLLLTGYAPLAIGRVSEDPLLQAIGEKHGKTAAQVALRWLVEHRKVAVMPKSKSPHRLQENFDIWDFALSQEDTDSIATLAHGFRIYDEEWVADWEDNSRDAGPALRSVTLS</sequence>
<organism evidence="5">
    <name type="scientific">freshwater metagenome</name>
    <dbReference type="NCBI Taxonomy" id="449393"/>
    <lineage>
        <taxon>unclassified sequences</taxon>
        <taxon>metagenomes</taxon>
        <taxon>ecological metagenomes</taxon>
    </lineage>
</organism>
<dbReference type="PRINTS" id="PR00069">
    <property type="entry name" value="ALDKETRDTASE"/>
</dbReference>
<comment type="similarity">
    <text evidence="1">Belongs to the aldo/keto reductase family.</text>
</comment>
<reference evidence="5" key="1">
    <citation type="submission" date="2020-05" db="EMBL/GenBank/DDBJ databases">
        <authorList>
            <person name="Chiriac C."/>
            <person name="Salcher M."/>
            <person name="Ghai R."/>
            <person name="Kavagutti S V."/>
        </authorList>
    </citation>
    <scope>NUCLEOTIDE SEQUENCE</scope>
</reference>
<evidence type="ECO:0000259" key="4">
    <source>
        <dbReference type="Pfam" id="PF00248"/>
    </source>
</evidence>
<evidence type="ECO:0000256" key="3">
    <source>
        <dbReference type="ARBA" id="ARBA00023002"/>
    </source>
</evidence>
<dbReference type="GO" id="GO:0051596">
    <property type="term" value="P:methylglyoxal catabolic process"/>
    <property type="evidence" value="ECO:0007669"/>
    <property type="project" value="TreeGrafter"/>
</dbReference>
<evidence type="ECO:0000256" key="2">
    <source>
        <dbReference type="ARBA" id="ARBA00022857"/>
    </source>
</evidence>
<dbReference type="InterPro" id="IPR023210">
    <property type="entry name" value="NADP_OxRdtase_dom"/>
</dbReference>
<dbReference type="AlphaFoldDB" id="A0A6J6ECK8"/>
<feature type="domain" description="NADP-dependent oxidoreductase" evidence="4">
    <location>
        <begin position="16"/>
        <end position="256"/>
    </location>
</feature>
<dbReference type="InterPro" id="IPR036812">
    <property type="entry name" value="NAD(P)_OxRdtase_dom_sf"/>
</dbReference>
<dbReference type="SUPFAM" id="SSF51430">
    <property type="entry name" value="NAD(P)-linked oxidoreductase"/>
    <property type="match status" value="1"/>
</dbReference>
<dbReference type="Pfam" id="PF00248">
    <property type="entry name" value="Aldo_ket_red"/>
    <property type="match status" value="1"/>
</dbReference>
<keyword evidence="2" id="KW-0521">NADP</keyword>
<name>A0A6J6ECK8_9ZZZZ</name>
<dbReference type="InterPro" id="IPR020471">
    <property type="entry name" value="AKR"/>
</dbReference>
<dbReference type="GO" id="GO:1990002">
    <property type="term" value="F:methylglyoxal reductase (NADPH) (acetol producing) activity"/>
    <property type="evidence" value="ECO:0007669"/>
    <property type="project" value="TreeGrafter"/>
</dbReference>
<dbReference type="EMBL" id="CAEZTM010000039">
    <property type="protein sequence ID" value="CAB4573847.1"/>
    <property type="molecule type" value="Genomic_DNA"/>
</dbReference>
<dbReference type="PANTHER" id="PTHR43827">
    <property type="entry name" value="2,5-DIKETO-D-GLUCONIC ACID REDUCTASE"/>
    <property type="match status" value="1"/>
</dbReference>
<proteinExistence type="inferred from homology"/>
<dbReference type="PROSITE" id="PS00063">
    <property type="entry name" value="ALDOKETO_REDUCTASE_3"/>
    <property type="match status" value="1"/>
</dbReference>
<evidence type="ECO:0000256" key="1">
    <source>
        <dbReference type="ARBA" id="ARBA00007905"/>
    </source>
</evidence>
<dbReference type="PROSITE" id="PS00062">
    <property type="entry name" value="ALDOKETO_REDUCTASE_2"/>
    <property type="match status" value="1"/>
</dbReference>